<feature type="region of interest" description="Disordered" evidence="1">
    <location>
        <begin position="606"/>
        <end position="691"/>
    </location>
</feature>
<feature type="compositionally biased region" description="Basic and acidic residues" evidence="1">
    <location>
        <begin position="181"/>
        <end position="192"/>
    </location>
</feature>
<feature type="compositionally biased region" description="Pro residues" evidence="1">
    <location>
        <begin position="68"/>
        <end position="90"/>
    </location>
</feature>
<evidence type="ECO:0000256" key="1">
    <source>
        <dbReference type="SAM" id="MobiDB-lite"/>
    </source>
</evidence>
<name>A0A167X580_9HYPO</name>
<evidence type="ECO:0000313" key="3">
    <source>
        <dbReference type="Proteomes" id="UP000076874"/>
    </source>
</evidence>
<gene>
    <name evidence="2" type="ORF">SPI_03190</name>
</gene>
<feature type="compositionally biased region" description="Low complexity" evidence="1">
    <location>
        <begin position="669"/>
        <end position="691"/>
    </location>
</feature>
<feature type="region of interest" description="Disordered" evidence="1">
    <location>
        <begin position="500"/>
        <end position="535"/>
    </location>
</feature>
<feature type="compositionally biased region" description="Low complexity" evidence="1">
    <location>
        <begin position="193"/>
        <end position="203"/>
    </location>
</feature>
<evidence type="ECO:0000313" key="2">
    <source>
        <dbReference type="EMBL" id="OAA64543.1"/>
    </source>
</evidence>
<feature type="compositionally biased region" description="Basic and acidic residues" evidence="1">
    <location>
        <begin position="204"/>
        <end position="214"/>
    </location>
</feature>
<dbReference type="OrthoDB" id="5430717at2759"/>
<feature type="region of interest" description="Disordered" evidence="1">
    <location>
        <begin position="727"/>
        <end position="778"/>
    </location>
</feature>
<keyword evidence="3" id="KW-1185">Reference proteome</keyword>
<feature type="compositionally biased region" description="Low complexity" evidence="1">
    <location>
        <begin position="283"/>
        <end position="324"/>
    </location>
</feature>
<feature type="region of interest" description="Disordered" evidence="1">
    <location>
        <begin position="1"/>
        <end position="329"/>
    </location>
</feature>
<organism evidence="2 3">
    <name type="scientific">Niveomyces insectorum RCEF 264</name>
    <dbReference type="NCBI Taxonomy" id="1081102"/>
    <lineage>
        <taxon>Eukaryota</taxon>
        <taxon>Fungi</taxon>
        <taxon>Dikarya</taxon>
        <taxon>Ascomycota</taxon>
        <taxon>Pezizomycotina</taxon>
        <taxon>Sordariomycetes</taxon>
        <taxon>Hypocreomycetidae</taxon>
        <taxon>Hypocreales</taxon>
        <taxon>Cordycipitaceae</taxon>
        <taxon>Niveomyces</taxon>
    </lineage>
</organism>
<reference evidence="2 3" key="1">
    <citation type="journal article" date="2016" name="Genome Biol. Evol.">
        <title>Divergent and convergent evolution of fungal pathogenicity.</title>
        <authorList>
            <person name="Shang Y."/>
            <person name="Xiao G."/>
            <person name="Zheng P."/>
            <person name="Cen K."/>
            <person name="Zhan S."/>
            <person name="Wang C."/>
        </authorList>
    </citation>
    <scope>NUCLEOTIDE SEQUENCE [LARGE SCALE GENOMIC DNA]</scope>
    <source>
        <strain evidence="2 3">RCEF 264</strain>
    </source>
</reference>
<proteinExistence type="predicted"/>
<protein>
    <submittedName>
        <fullName evidence="2">Uncharacterized protein</fullName>
    </submittedName>
</protein>
<sequence>MSDFGRLFGFGTSRAGLKGTASRRPAASLQSSEPSTTDTTTATPTASCQEKLPLPLPLLPLASFHSLPPHPPLPSRLASPRPPPPPPIPSPLRSEIFPPSPESHASDGSVACAVTTEGDNSSNNSRQDRDQQDGLPGLPPLPATSPDPSSTTTAESTGDAHKAGHHASRPRTLLRASSRWNLRDGNGRHKNNDNNTNSRNSNSSEKERGSDDGGSHAATTLPSPRGRPFSWQTVDKRLYKADDSSSRSSNRGTDRSTCQQGGRSESEVSVPIPPVQGAQPWRSSASTSTLTSTSISSSAPPTATAASAKAPQDWRSWDTTSSDSPYCSPEQDADFAWHKPSFLHIVESLQAGIMASEPASPVTMTPAATLRMSQPAPPFLASPTVAFTMRRRASTAPMTCTTTAASTATETIATGPEHPIPGRYRSHIMHTIEGIRLLQEALDRAEARAREVEAAREHDHALFTSLREEWAAREAQFKQRIRLLEDMTASTTVVKAPPMQEIDRNTGDTPSETIESTTIESFHSGSYSRTRESRAYGAASAEQSMLPALICDLDHDKKVSDQMLQCLAAKERHCFPRERGPKPDRQLPATRSELSVAQERAVEHLQRSMMGSKPVSHDDKKQHKKKSKQNKHEMQTNPNMNNKNHSQDTLSSASRRSTNSRLHNPAQRSASSSPSSSMSSETPPIPSSSSSYDLKKIVVSVKPNLEEKPAAQKSYTNQEAGKVALATKLTSQWPEKTNKQTNSFLPQGRSRDTTNSTNSSPLLHDPHQQLLEGDHSAF</sequence>
<feature type="compositionally biased region" description="Polar residues" evidence="1">
    <location>
        <begin position="728"/>
        <end position="745"/>
    </location>
</feature>
<accession>A0A167X580</accession>
<dbReference type="EMBL" id="AZHD01000004">
    <property type="protein sequence ID" value="OAA64543.1"/>
    <property type="molecule type" value="Genomic_DNA"/>
</dbReference>
<feature type="compositionally biased region" description="Polar residues" evidence="1">
    <location>
        <begin position="246"/>
        <end position="263"/>
    </location>
</feature>
<feature type="compositionally biased region" description="Basic and acidic residues" evidence="1">
    <location>
        <begin position="764"/>
        <end position="778"/>
    </location>
</feature>
<feature type="compositionally biased region" description="Basic and acidic residues" evidence="1">
    <location>
        <begin position="234"/>
        <end position="245"/>
    </location>
</feature>
<feature type="compositionally biased region" description="Low complexity" evidence="1">
    <location>
        <begin position="511"/>
        <end position="521"/>
    </location>
</feature>
<dbReference type="Proteomes" id="UP000076874">
    <property type="component" value="Unassembled WGS sequence"/>
</dbReference>
<dbReference type="AlphaFoldDB" id="A0A167X580"/>
<feature type="compositionally biased region" description="Low complexity" evidence="1">
    <location>
        <begin position="31"/>
        <end position="47"/>
    </location>
</feature>
<feature type="compositionally biased region" description="Polar residues" evidence="1">
    <location>
        <begin position="635"/>
        <end position="668"/>
    </location>
</feature>
<comment type="caution">
    <text evidence="2">The sequence shown here is derived from an EMBL/GenBank/DDBJ whole genome shotgun (WGS) entry which is preliminary data.</text>
</comment>